<evidence type="ECO:0000313" key="12">
    <source>
        <dbReference type="Proteomes" id="UP000317421"/>
    </source>
</evidence>
<dbReference type="EMBL" id="SJPR01000001">
    <property type="protein sequence ID" value="TWT99371.1"/>
    <property type="molecule type" value="Genomic_DNA"/>
</dbReference>
<dbReference type="GO" id="GO:0004418">
    <property type="term" value="F:hydroxymethylbilane synthase activity"/>
    <property type="evidence" value="ECO:0007669"/>
    <property type="project" value="UniProtKB-UniRule"/>
</dbReference>
<dbReference type="InterPro" id="IPR036803">
    <property type="entry name" value="Porphobilinogen_deaminase_C_sf"/>
</dbReference>
<comment type="subunit">
    <text evidence="4 8">Monomer.</text>
</comment>
<dbReference type="GO" id="GO:0005737">
    <property type="term" value="C:cytoplasm"/>
    <property type="evidence" value="ECO:0007669"/>
    <property type="project" value="UniProtKB-UniRule"/>
</dbReference>
<dbReference type="Gene3D" id="3.40.190.10">
    <property type="entry name" value="Periplasmic binding protein-like II"/>
    <property type="match status" value="2"/>
</dbReference>
<dbReference type="PIRSF" id="PIRSF001438">
    <property type="entry name" value="4pyrrol_synth_OHMeBilane_synth"/>
    <property type="match status" value="1"/>
</dbReference>
<dbReference type="GO" id="GO:0006782">
    <property type="term" value="P:protoporphyrinogen IX biosynthetic process"/>
    <property type="evidence" value="ECO:0007669"/>
    <property type="project" value="UniProtKB-UniRule"/>
</dbReference>
<evidence type="ECO:0000256" key="6">
    <source>
        <dbReference type="ARBA" id="ARBA00023244"/>
    </source>
</evidence>
<dbReference type="EC" id="2.5.1.61" evidence="8"/>
<comment type="catalytic activity">
    <reaction evidence="7 8">
        <text>4 porphobilinogen + H2O = hydroxymethylbilane + 4 NH4(+)</text>
        <dbReference type="Rhea" id="RHEA:13185"/>
        <dbReference type="ChEBI" id="CHEBI:15377"/>
        <dbReference type="ChEBI" id="CHEBI:28938"/>
        <dbReference type="ChEBI" id="CHEBI:57845"/>
        <dbReference type="ChEBI" id="CHEBI:58126"/>
        <dbReference type="EC" id="2.5.1.61"/>
    </reaction>
</comment>
<dbReference type="NCBIfam" id="TIGR00212">
    <property type="entry name" value="hemC"/>
    <property type="match status" value="1"/>
</dbReference>
<evidence type="ECO:0000313" key="11">
    <source>
        <dbReference type="EMBL" id="TWT99371.1"/>
    </source>
</evidence>
<feature type="modified residue" description="S-(dipyrrolylmethanemethyl)cysteine" evidence="8">
    <location>
        <position position="251"/>
    </location>
</feature>
<name>A0A5C6AK25_9BACT</name>
<evidence type="ECO:0000256" key="7">
    <source>
        <dbReference type="ARBA" id="ARBA00048169"/>
    </source>
</evidence>
<evidence type="ECO:0000256" key="8">
    <source>
        <dbReference type="HAMAP-Rule" id="MF_00260"/>
    </source>
</evidence>
<dbReference type="HAMAP" id="MF_00260">
    <property type="entry name" value="Porphobil_deam"/>
    <property type="match status" value="1"/>
</dbReference>
<dbReference type="PANTHER" id="PTHR11557:SF0">
    <property type="entry name" value="PORPHOBILINOGEN DEAMINASE"/>
    <property type="match status" value="1"/>
</dbReference>
<evidence type="ECO:0000256" key="4">
    <source>
        <dbReference type="ARBA" id="ARBA00011245"/>
    </source>
</evidence>
<dbReference type="Proteomes" id="UP000317421">
    <property type="component" value="Unassembled WGS sequence"/>
</dbReference>
<comment type="pathway">
    <text evidence="2">Porphyrin-containing compound metabolism; protoporphyrin-IX biosynthesis; coproporphyrinogen-III from 5-aminolevulinate: step 2/4.</text>
</comment>
<evidence type="ECO:0000256" key="5">
    <source>
        <dbReference type="ARBA" id="ARBA00022679"/>
    </source>
</evidence>
<dbReference type="SUPFAM" id="SSF54782">
    <property type="entry name" value="Porphobilinogen deaminase (hydroxymethylbilane synthase), C-terminal domain"/>
    <property type="match status" value="1"/>
</dbReference>
<protein>
    <recommendedName>
        <fullName evidence="8">Porphobilinogen deaminase</fullName>
        <shortName evidence="8">PBG</shortName>
        <ecNumber evidence="8">2.5.1.61</ecNumber>
    </recommendedName>
    <alternativeName>
        <fullName evidence="8">Hydroxymethylbilane synthase</fullName>
        <shortName evidence="8">HMBS</shortName>
    </alternativeName>
    <alternativeName>
        <fullName evidence="8">Pre-uroporphyrinogen synthase</fullName>
    </alternativeName>
</protein>
<keyword evidence="12" id="KW-1185">Reference proteome</keyword>
<comment type="miscellaneous">
    <text evidence="8">The porphobilinogen subunits are added to the dipyrromethane group.</text>
</comment>
<keyword evidence="5 8" id="KW-0808">Transferase</keyword>
<comment type="function">
    <text evidence="1 8">Tetrapolymerization of the monopyrrole PBG into the hydroxymethylbilane pre-uroporphyrinogen in several discrete steps.</text>
</comment>
<dbReference type="Pfam" id="PF03900">
    <property type="entry name" value="Porphobil_deamC"/>
    <property type="match status" value="1"/>
</dbReference>
<dbReference type="FunFam" id="3.40.190.10:FF:000005">
    <property type="entry name" value="Porphobilinogen deaminase"/>
    <property type="match status" value="1"/>
</dbReference>
<feature type="domain" description="Porphobilinogen deaminase C-terminal" evidence="10">
    <location>
        <begin position="236"/>
        <end position="307"/>
    </location>
</feature>
<feature type="domain" description="Porphobilinogen deaminase N-terminal" evidence="9">
    <location>
        <begin position="9"/>
        <end position="221"/>
    </location>
</feature>
<dbReference type="PANTHER" id="PTHR11557">
    <property type="entry name" value="PORPHOBILINOGEN DEAMINASE"/>
    <property type="match status" value="1"/>
</dbReference>
<sequence>MSRPNDAPLRLGTRGSQLARWQADWVADRLRQLGQAVDIIEIRTRGDAQQTGPISAIVDGDAPATGGQGVFTKELQRSLLDGDIDLAVHSLKDLPTTPVAGLAVAAIPERAPLADVLVSAVATTIDGLPPRARVGTGSFRRRAQLLSRRPDLVIGDLRGNLDTRLRKLDDGEHDAILLAEAGLTRLGWTDRLAGRIPPSELLPAPGQGALGIECRTDDAVTIAALRPLDDFATHAAVTAERAALARLEGGCLAALGAWGRWEATTLRLSVVVLSDDGAKRLDAETAGPCADVPAAVALGEAVADDLLARGAASLLRAR</sequence>
<comment type="cofactor">
    <cofactor evidence="8">
        <name>dipyrromethane</name>
        <dbReference type="ChEBI" id="CHEBI:60342"/>
    </cofactor>
    <text evidence="8">Binds 1 dipyrromethane group covalently.</text>
</comment>
<dbReference type="Pfam" id="PF01379">
    <property type="entry name" value="Porphobil_deam"/>
    <property type="match status" value="1"/>
</dbReference>
<reference evidence="11 12" key="1">
    <citation type="submission" date="2019-02" db="EMBL/GenBank/DDBJ databases">
        <title>Deep-cultivation of Planctomycetes and their phenomic and genomic characterization uncovers novel biology.</title>
        <authorList>
            <person name="Wiegand S."/>
            <person name="Jogler M."/>
            <person name="Boedeker C."/>
            <person name="Pinto D."/>
            <person name="Vollmers J."/>
            <person name="Rivas-Marin E."/>
            <person name="Kohn T."/>
            <person name="Peeters S.H."/>
            <person name="Heuer A."/>
            <person name="Rast P."/>
            <person name="Oberbeckmann S."/>
            <person name="Bunk B."/>
            <person name="Jeske O."/>
            <person name="Meyerdierks A."/>
            <person name="Storesund J.E."/>
            <person name="Kallscheuer N."/>
            <person name="Luecker S."/>
            <person name="Lage O.M."/>
            <person name="Pohl T."/>
            <person name="Merkel B.J."/>
            <person name="Hornburger P."/>
            <person name="Mueller R.-W."/>
            <person name="Bruemmer F."/>
            <person name="Labrenz M."/>
            <person name="Spormann A.M."/>
            <person name="Op Den Camp H."/>
            <person name="Overmann J."/>
            <person name="Amann R."/>
            <person name="Jetten M.S.M."/>
            <person name="Mascher T."/>
            <person name="Medema M.H."/>
            <person name="Devos D.P."/>
            <person name="Kaster A.-K."/>
            <person name="Ovreas L."/>
            <person name="Rohde M."/>
            <person name="Galperin M.Y."/>
            <person name="Jogler C."/>
        </authorList>
    </citation>
    <scope>NUCLEOTIDE SEQUENCE [LARGE SCALE GENOMIC DNA]</scope>
    <source>
        <strain evidence="11 12">Pla108</strain>
    </source>
</reference>
<evidence type="ECO:0000256" key="2">
    <source>
        <dbReference type="ARBA" id="ARBA00004735"/>
    </source>
</evidence>
<dbReference type="OrthoDB" id="9810298at2"/>
<dbReference type="InterPro" id="IPR000860">
    <property type="entry name" value="HemC"/>
</dbReference>
<proteinExistence type="inferred from homology"/>
<dbReference type="InterPro" id="IPR022419">
    <property type="entry name" value="Porphobilin_deaminase_cofac_BS"/>
</dbReference>
<comment type="caution">
    <text evidence="11">The sequence shown here is derived from an EMBL/GenBank/DDBJ whole genome shotgun (WGS) entry which is preliminary data.</text>
</comment>
<dbReference type="SUPFAM" id="SSF53850">
    <property type="entry name" value="Periplasmic binding protein-like II"/>
    <property type="match status" value="1"/>
</dbReference>
<dbReference type="PRINTS" id="PR00151">
    <property type="entry name" value="PORPHBDMNASE"/>
</dbReference>
<evidence type="ECO:0000256" key="1">
    <source>
        <dbReference type="ARBA" id="ARBA00002869"/>
    </source>
</evidence>
<evidence type="ECO:0000256" key="3">
    <source>
        <dbReference type="ARBA" id="ARBA00005638"/>
    </source>
</evidence>
<evidence type="ECO:0000259" key="9">
    <source>
        <dbReference type="Pfam" id="PF01379"/>
    </source>
</evidence>
<evidence type="ECO:0000259" key="10">
    <source>
        <dbReference type="Pfam" id="PF03900"/>
    </source>
</evidence>
<dbReference type="Gene3D" id="3.30.160.40">
    <property type="entry name" value="Porphobilinogen deaminase, C-terminal domain"/>
    <property type="match status" value="1"/>
</dbReference>
<dbReference type="InterPro" id="IPR022417">
    <property type="entry name" value="Porphobilin_deaminase_N"/>
</dbReference>
<dbReference type="InterPro" id="IPR022418">
    <property type="entry name" value="Porphobilinogen_deaminase_C"/>
</dbReference>
<comment type="similarity">
    <text evidence="3 8">Belongs to the HMBS family.</text>
</comment>
<dbReference type="RefSeq" id="WP_146441974.1">
    <property type="nucleotide sequence ID" value="NZ_SJPR01000001.1"/>
</dbReference>
<dbReference type="PROSITE" id="PS00533">
    <property type="entry name" value="PORPHOBILINOGEN_DEAM"/>
    <property type="match status" value="1"/>
</dbReference>
<gene>
    <name evidence="8 11" type="primary">hemC</name>
    <name evidence="11" type="ORF">Pla108_03080</name>
</gene>
<keyword evidence="6 8" id="KW-0627">Porphyrin biosynthesis</keyword>
<organism evidence="11 12">
    <name type="scientific">Botrimarina colliarenosi</name>
    <dbReference type="NCBI Taxonomy" id="2528001"/>
    <lineage>
        <taxon>Bacteria</taxon>
        <taxon>Pseudomonadati</taxon>
        <taxon>Planctomycetota</taxon>
        <taxon>Planctomycetia</taxon>
        <taxon>Pirellulales</taxon>
        <taxon>Lacipirellulaceae</taxon>
        <taxon>Botrimarina</taxon>
    </lineage>
</organism>
<dbReference type="AlphaFoldDB" id="A0A5C6AK25"/>
<accession>A0A5C6AK25</accession>